<dbReference type="AlphaFoldDB" id="A0AAV4CEC7"/>
<name>A0AAV4CEC7_9GAST</name>
<protein>
    <submittedName>
        <fullName evidence="1">Uncharacterized protein</fullName>
    </submittedName>
</protein>
<accession>A0AAV4CEC7</accession>
<comment type="caution">
    <text evidence="1">The sequence shown here is derived from an EMBL/GenBank/DDBJ whole genome shotgun (WGS) entry which is preliminary data.</text>
</comment>
<dbReference type="EMBL" id="BLXT01006199">
    <property type="protein sequence ID" value="GFO29823.1"/>
    <property type="molecule type" value="Genomic_DNA"/>
</dbReference>
<organism evidence="1 2">
    <name type="scientific">Plakobranchus ocellatus</name>
    <dbReference type="NCBI Taxonomy" id="259542"/>
    <lineage>
        <taxon>Eukaryota</taxon>
        <taxon>Metazoa</taxon>
        <taxon>Spiralia</taxon>
        <taxon>Lophotrochozoa</taxon>
        <taxon>Mollusca</taxon>
        <taxon>Gastropoda</taxon>
        <taxon>Heterobranchia</taxon>
        <taxon>Euthyneura</taxon>
        <taxon>Panpulmonata</taxon>
        <taxon>Sacoglossa</taxon>
        <taxon>Placobranchoidea</taxon>
        <taxon>Plakobranchidae</taxon>
        <taxon>Plakobranchus</taxon>
    </lineage>
</organism>
<keyword evidence="2" id="KW-1185">Reference proteome</keyword>
<proteinExistence type="predicted"/>
<dbReference type="Proteomes" id="UP000735302">
    <property type="component" value="Unassembled WGS sequence"/>
</dbReference>
<sequence>MFRYADLETHLTAIFLTDKSSSTYTDPFIRRESHAAARLCSRVIFLFTILDPGPSSGRDVGGRARTRDRRIPTDIRADSLATVPPTPPNENEECKKNEKELERVVWNSLVLELLFTRSSKTKGPRDLAMPQKATLLIYSGTKRTGDVSDSYIFHPSRDQENWRWLRRLHS</sequence>
<gene>
    <name evidence="1" type="ORF">PoB_005632800</name>
</gene>
<evidence type="ECO:0000313" key="2">
    <source>
        <dbReference type="Proteomes" id="UP000735302"/>
    </source>
</evidence>
<evidence type="ECO:0000313" key="1">
    <source>
        <dbReference type="EMBL" id="GFO29823.1"/>
    </source>
</evidence>
<reference evidence="1 2" key="1">
    <citation type="journal article" date="2021" name="Elife">
        <title>Chloroplast acquisition without the gene transfer in kleptoplastic sea slugs, Plakobranchus ocellatus.</title>
        <authorList>
            <person name="Maeda T."/>
            <person name="Takahashi S."/>
            <person name="Yoshida T."/>
            <person name="Shimamura S."/>
            <person name="Takaki Y."/>
            <person name="Nagai Y."/>
            <person name="Toyoda A."/>
            <person name="Suzuki Y."/>
            <person name="Arimoto A."/>
            <person name="Ishii H."/>
            <person name="Satoh N."/>
            <person name="Nishiyama T."/>
            <person name="Hasebe M."/>
            <person name="Maruyama T."/>
            <person name="Minagawa J."/>
            <person name="Obokata J."/>
            <person name="Shigenobu S."/>
        </authorList>
    </citation>
    <scope>NUCLEOTIDE SEQUENCE [LARGE SCALE GENOMIC DNA]</scope>
</reference>